<reference evidence="5 6" key="1">
    <citation type="submission" date="2019-07" db="EMBL/GenBank/DDBJ databases">
        <title>Sphingomonas solaris sp. nov., isolated from a solar panel from Boston, Massachusetts.</title>
        <authorList>
            <person name="Tanner K."/>
            <person name="Pascual J."/>
            <person name="Mancuso C."/>
            <person name="Pereto J."/>
            <person name="Khalil A."/>
            <person name="Vilanova C."/>
        </authorList>
    </citation>
    <scope>NUCLEOTIDE SEQUENCE [LARGE SCALE GENOMIC DNA]</scope>
    <source>
        <strain evidence="5 6">R4DWN</strain>
    </source>
</reference>
<proteinExistence type="inferred from homology"/>
<evidence type="ECO:0000256" key="2">
    <source>
        <dbReference type="ARBA" id="ARBA00022729"/>
    </source>
</evidence>
<dbReference type="Proteomes" id="UP000318681">
    <property type="component" value="Unassembled WGS sequence"/>
</dbReference>
<evidence type="ECO:0000256" key="4">
    <source>
        <dbReference type="SAM" id="SignalP"/>
    </source>
</evidence>
<accession>A0A558RA23</accession>
<feature type="chain" id="PRO_5021749952" description="Curlin associated protein" evidence="4">
    <location>
        <begin position="24"/>
        <end position="484"/>
    </location>
</feature>
<dbReference type="GO" id="GO:0009289">
    <property type="term" value="C:pilus"/>
    <property type="evidence" value="ECO:0007669"/>
    <property type="project" value="InterPro"/>
</dbReference>
<name>A0A558RA23_9SPHN</name>
<evidence type="ECO:0000313" key="5">
    <source>
        <dbReference type="EMBL" id="TVV76224.1"/>
    </source>
</evidence>
<dbReference type="EMBL" id="VNIM01000012">
    <property type="protein sequence ID" value="TVV76224.1"/>
    <property type="molecule type" value="Genomic_DNA"/>
</dbReference>
<evidence type="ECO:0008006" key="7">
    <source>
        <dbReference type="Google" id="ProtNLM"/>
    </source>
</evidence>
<comment type="caution">
    <text evidence="5">The sequence shown here is derived from an EMBL/GenBank/DDBJ whole genome shotgun (WGS) entry which is preliminary data.</text>
</comment>
<feature type="compositionally biased region" description="Polar residues" evidence="3">
    <location>
        <begin position="370"/>
        <end position="410"/>
    </location>
</feature>
<feature type="compositionally biased region" description="Polar residues" evidence="3">
    <location>
        <begin position="217"/>
        <end position="229"/>
    </location>
</feature>
<feature type="region of interest" description="Disordered" evidence="3">
    <location>
        <begin position="217"/>
        <end position="261"/>
    </location>
</feature>
<evidence type="ECO:0000256" key="3">
    <source>
        <dbReference type="SAM" id="MobiDB-lite"/>
    </source>
</evidence>
<evidence type="ECO:0000313" key="6">
    <source>
        <dbReference type="Proteomes" id="UP000318681"/>
    </source>
</evidence>
<gene>
    <name evidence="5" type="ORF">FOY91_04785</name>
</gene>
<dbReference type="OrthoDB" id="7592635at2"/>
<sequence>MKRTILASVSFAAMILSAGPAMAAGSNSTVNQNGTLQAAVIRQETATNAKSTVTQSGTDNAFNILQEGTGNTSTATQAGADVRPGNVNSNAPKTSGGYIANNEQKSNFGNVIQRGTGGTSTLNQTNNNRALIEQTSTSTDAVSDVTQNQPAVGDSFNPRDYQNSADVTQAGNGRVTVNQNGNPAGAANGNTAFATQDASTLGATSEITQYGRNLATTRQSGASSYSSVAQGRAGLSSGDNVADVTQDGDSDSFITQSDGDNSSAFVNQSGGSFNLSVVNQSKGTGAILSTVDVRQIGSDNRSGATQTGQGANATVRQTQTLGASNGDRSNLSSIEQVAFSTATVTQTGDENDSYLTQSSSNGATGSTATVTQDGQRNASGINQSASGTSNTATVAQTGTDQGSSLTQNSTDSAATITQSASFNQSFAVQSGTQQTLFVSQTGSDNMSGVDQSGSNNYASVSQTTNNNVNSLTQGGSFNTAFVTQ</sequence>
<protein>
    <recommendedName>
        <fullName evidence="7">Curlin associated protein</fullName>
    </recommendedName>
</protein>
<dbReference type="RefSeq" id="WP_145148686.1">
    <property type="nucleotide sequence ID" value="NZ_VNIM01000012.1"/>
</dbReference>
<dbReference type="AlphaFoldDB" id="A0A558RA23"/>
<dbReference type="Pfam" id="PF07012">
    <property type="entry name" value="Curlin_rpt"/>
    <property type="match status" value="1"/>
</dbReference>
<feature type="compositionally biased region" description="Low complexity" evidence="3">
    <location>
        <begin position="356"/>
        <end position="369"/>
    </location>
</feature>
<feature type="region of interest" description="Disordered" evidence="3">
    <location>
        <begin position="344"/>
        <end position="410"/>
    </location>
</feature>
<dbReference type="InterPro" id="IPR009742">
    <property type="entry name" value="Curlin_rpt"/>
</dbReference>
<evidence type="ECO:0000256" key="1">
    <source>
        <dbReference type="ARBA" id="ARBA00009766"/>
    </source>
</evidence>
<keyword evidence="2 4" id="KW-0732">Signal</keyword>
<dbReference type="GO" id="GO:0007155">
    <property type="term" value="P:cell adhesion"/>
    <property type="evidence" value="ECO:0007669"/>
    <property type="project" value="InterPro"/>
</dbReference>
<keyword evidence="6" id="KW-1185">Reference proteome</keyword>
<comment type="similarity">
    <text evidence="1">Belongs to the CsgA/CsgB family.</text>
</comment>
<feature type="compositionally biased region" description="Polar residues" evidence="3">
    <location>
        <begin position="252"/>
        <end position="261"/>
    </location>
</feature>
<feature type="signal peptide" evidence="4">
    <location>
        <begin position="1"/>
        <end position="23"/>
    </location>
</feature>
<organism evidence="5 6">
    <name type="scientific">Alterirhizorhabdus solaris</name>
    <dbReference type="NCBI Taxonomy" id="2529389"/>
    <lineage>
        <taxon>Bacteria</taxon>
        <taxon>Pseudomonadati</taxon>
        <taxon>Pseudomonadota</taxon>
        <taxon>Alphaproteobacteria</taxon>
        <taxon>Sphingomonadales</taxon>
        <taxon>Rhizorhabdaceae</taxon>
        <taxon>Alterirhizorhabdus</taxon>
    </lineage>
</organism>